<feature type="domain" description="Core shell protein Gag P30" evidence="2">
    <location>
        <begin position="94"/>
        <end position="296"/>
    </location>
</feature>
<dbReference type="AlphaFoldDB" id="A0A8I5NIW8"/>
<sequence>MDPALLFAISGKAARGKPRELKILIPEAPSAEEPAPSSPATLGPPQPPCPASASHLPSPRNPCLRQTPVSLLRLQQVPSEFGSSEVQVLFSLQDLKQCKEDLGKFSDNPDRYIEAFQNFTQIFELSWRDVMLLLNQTLTDAENQATLQAAERFGDKLCITYSIREVGKHYPAGREAVSMDDPKWDPNDERETWKRRHFQVCIVEGLRRSRTKPLNYTKLSMIDHGFDENTTAFLERLRKVLVKHTALCPDSLNAQIILKDKCVTQGAPDIRRKLQKQVLGPDSALENLLKVATSVFYNRDREAQERERKYRKETEALMVTRQAHKHQNSQGAPSCYRCGKPGYFKKDYPAGMRKPP</sequence>
<name>A0A8I5NIW8_PAPAN</name>
<dbReference type="GeneTree" id="ENSGT01140000282623"/>
<dbReference type="Gene3D" id="1.10.375.10">
    <property type="entry name" value="Human Immunodeficiency Virus Type 1 Capsid Protein"/>
    <property type="match status" value="1"/>
</dbReference>
<dbReference type="InterPro" id="IPR008919">
    <property type="entry name" value="Retrov_capsid_N"/>
</dbReference>
<proteinExistence type="predicted"/>
<feature type="compositionally biased region" description="Low complexity" evidence="1">
    <location>
        <begin position="26"/>
        <end position="40"/>
    </location>
</feature>
<reference evidence="3" key="3">
    <citation type="submission" date="2025-09" db="UniProtKB">
        <authorList>
            <consortium name="Ensembl"/>
        </authorList>
    </citation>
    <scope>IDENTIFICATION</scope>
</reference>
<accession>A0A8I5NIW8</accession>
<dbReference type="PANTHER" id="PTHR33166">
    <property type="entry name" value="GAG_P30 DOMAIN-CONTAINING PROTEIN"/>
    <property type="match status" value="1"/>
</dbReference>
<organism evidence="3 4">
    <name type="scientific">Papio anubis</name>
    <name type="common">Olive baboon</name>
    <dbReference type="NCBI Taxonomy" id="9555"/>
    <lineage>
        <taxon>Eukaryota</taxon>
        <taxon>Metazoa</taxon>
        <taxon>Chordata</taxon>
        <taxon>Craniata</taxon>
        <taxon>Vertebrata</taxon>
        <taxon>Euteleostomi</taxon>
        <taxon>Mammalia</taxon>
        <taxon>Eutheria</taxon>
        <taxon>Euarchontoglires</taxon>
        <taxon>Primates</taxon>
        <taxon>Haplorrhini</taxon>
        <taxon>Catarrhini</taxon>
        <taxon>Cercopithecidae</taxon>
        <taxon>Cercopithecinae</taxon>
        <taxon>Papio</taxon>
    </lineage>
</organism>
<keyword evidence="4" id="KW-1185">Reference proteome</keyword>
<dbReference type="Ensembl" id="ENSPANT00000065832.1">
    <property type="protein sequence ID" value="ENSPANP00000055234.1"/>
    <property type="gene ID" value="ENSPANG00000043492.1"/>
</dbReference>
<dbReference type="Proteomes" id="UP000028761">
    <property type="component" value="Chromosome X"/>
</dbReference>
<dbReference type="GO" id="GO:0019068">
    <property type="term" value="P:virion assembly"/>
    <property type="evidence" value="ECO:0007669"/>
    <property type="project" value="InterPro"/>
</dbReference>
<dbReference type="OMA" id="FQVCIVE"/>
<evidence type="ECO:0000313" key="3">
    <source>
        <dbReference type="Ensembl" id="ENSPANP00000055234.1"/>
    </source>
</evidence>
<dbReference type="Pfam" id="PF02093">
    <property type="entry name" value="Gag_p30"/>
    <property type="match status" value="1"/>
</dbReference>
<evidence type="ECO:0000313" key="4">
    <source>
        <dbReference type="Proteomes" id="UP000028761"/>
    </source>
</evidence>
<reference evidence="3" key="2">
    <citation type="submission" date="2025-08" db="UniProtKB">
        <authorList>
            <consortium name="Ensembl"/>
        </authorList>
    </citation>
    <scope>IDENTIFICATION</scope>
</reference>
<dbReference type="SUPFAM" id="SSF47943">
    <property type="entry name" value="Retrovirus capsid protein, N-terminal core domain"/>
    <property type="match status" value="1"/>
</dbReference>
<evidence type="ECO:0000259" key="2">
    <source>
        <dbReference type="Pfam" id="PF02093"/>
    </source>
</evidence>
<reference evidence="3 4" key="1">
    <citation type="submission" date="2012-03" db="EMBL/GenBank/DDBJ databases">
        <title>Whole Genome Assembly of Papio anubis.</title>
        <authorList>
            <person name="Liu Y.L."/>
            <person name="Abraham K.A."/>
            <person name="Akbar H.A."/>
            <person name="Ali S.A."/>
            <person name="Anosike U.A."/>
            <person name="Aqrawi P.A."/>
            <person name="Arias F.A."/>
            <person name="Attaway T.A."/>
            <person name="Awwad R.A."/>
            <person name="Babu C.B."/>
            <person name="Bandaranaike D.B."/>
            <person name="Battles P.B."/>
            <person name="Bell A.B."/>
            <person name="Beltran B.B."/>
            <person name="Berhane-Mersha D.B."/>
            <person name="Bess C.B."/>
            <person name="Bickham C.B."/>
            <person name="Bolden T.B."/>
            <person name="Carter K.C."/>
            <person name="Chau D.C."/>
            <person name="Chavez A.C."/>
            <person name="Clerc-Blankenburg K.C."/>
            <person name="Coyle M.C."/>
            <person name="Dao M.D."/>
            <person name="Davila M.L.D."/>
            <person name="Davy-Carroll L.D."/>
            <person name="Denson S.D."/>
            <person name="Dinh H.D."/>
            <person name="Fernandez S.F."/>
            <person name="Fernando P.F."/>
            <person name="Forbes L.F."/>
            <person name="Francis C.F."/>
            <person name="Francisco L.F."/>
            <person name="Fu Q.F."/>
            <person name="Garcia-Iii R.G."/>
            <person name="Garrett T.G."/>
            <person name="Gross S.G."/>
            <person name="Gubbala S.G."/>
            <person name="Hirani K.H."/>
            <person name="Hogues M.H."/>
            <person name="Hollins B.H."/>
            <person name="Jackson L.J."/>
            <person name="Javaid M.J."/>
            <person name="Jhangiani S.J."/>
            <person name="Johnson A.J."/>
            <person name="Johnson B.J."/>
            <person name="Jones J.J."/>
            <person name="Joshi V.J."/>
            <person name="Kalu J.K."/>
            <person name="Khan N.K."/>
            <person name="Korchina V.K."/>
            <person name="Kovar C.K."/>
            <person name="Lago L.L."/>
            <person name="Lara F.L."/>
            <person name="Le T.-K.L."/>
            <person name="Lee S.L."/>
            <person name="Legall-Iii F.L."/>
            <person name="Lemon S.L."/>
            <person name="Liu J.L."/>
            <person name="Liu Y.-S.L."/>
            <person name="Liyanage D.L."/>
            <person name="Lopez J.L."/>
            <person name="Lorensuhewa L.L."/>
            <person name="Mata R.M."/>
            <person name="Mathew T.M."/>
            <person name="Mercado C.M."/>
            <person name="Mercado I.M."/>
            <person name="Morales K.M."/>
            <person name="Morgan M.M."/>
            <person name="Munidasa M.M."/>
            <person name="Ngo D.N."/>
            <person name="Nguyen L.N."/>
            <person name="Nguyen T.N."/>
            <person name="Nguyen N.N."/>
            <person name="Obregon M.O."/>
            <person name="Okwuonu G.O."/>
            <person name="Ongeri F.O."/>
            <person name="Onwere C.O."/>
            <person name="Osifeso I.O."/>
            <person name="Parra A.P."/>
            <person name="Patil S.P."/>
            <person name="Perez A.P."/>
            <person name="Perez Y.P."/>
            <person name="Pham C.P."/>
            <person name="Pu L.-L.P."/>
            <person name="Puazo M.P."/>
            <person name="Quiroz J.Q."/>
            <person name="Rouhana J.R."/>
            <person name="Ruiz M.R."/>
            <person name="Ruiz S.-J.R."/>
            <person name="Saada N.S."/>
            <person name="Santibanez J.S."/>
            <person name="Scheel M.S."/>
            <person name="Schneider B.S."/>
            <person name="Simmons D.S."/>
            <person name="Sisson I.S."/>
            <person name="Tang L.-Y.T."/>
            <person name="Thornton R.T."/>
            <person name="Tisius J.T."/>
            <person name="Toledanes G.T."/>
            <person name="Trejos Z.T."/>
            <person name="Usmani K.U."/>
            <person name="Varghese R.V."/>
            <person name="Vattathil S.V."/>
            <person name="Vee V.V."/>
            <person name="Walker D.W."/>
            <person name="Weissenberger G.W."/>
            <person name="White C.W."/>
            <person name="Williams A.W."/>
            <person name="Woodworth J.W."/>
            <person name="Wright R.W."/>
            <person name="Zhu Y.Z."/>
            <person name="Han Y.H."/>
            <person name="Newsham I.N."/>
            <person name="Nazareth L.N."/>
            <person name="Worley K.W."/>
            <person name="Muzny D.M."/>
            <person name="Rogers J.R."/>
            <person name="Gibbs R.G."/>
        </authorList>
    </citation>
    <scope>NUCLEOTIDE SEQUENCE [LARGE SCALE GENOMIC DNA]</scope>
</reference>
<protein>
    <recommendedName>
        <fullName evidence="2">Core shell protein Gag P30 domain-containing protein</fullName>
    </recommendedName>
</protein>
<feature type="region of interest" description="Disordered" evidence="1">
    <location>
        <begin position="25"/>
        <end position="60"/>
    </location>
</feature>
<dbReference type="InterPro" id="IPR050462">
    <property type="entry name" value="Retroviral_Gag-Pol_poly"/>
</dbReference>
<evidence type="ECO:0000256" key="1">
    <source>
        <dbReference type="SAM" id="MobiDB-lite"/>
    </source>
</evidence>
<dbReference type="InterPro" id="IPR003036">
    <property type="entry name" value="Gag_P30"/>
</dbReference>